<dbReference type="InterPro" id="IPR053951">
    <property type="entry name" value="K_trans_N"/>
</dbReference>
<accession>A0A835TIV8</accession>
<evidence type="ECO:0000256" key="9">
    <source>
        <dbReference type="ARBA" id="ARBA00023136"/>
    </source>
</evidence>
<keyword evidence="6" id="KW-0630">Potassium</keyword>
<feature type="domain" description="K+ potassium transporter C-terminal" evidence="12">
    <location>
        <begin position="401"/>
        <end position="463"/>
    </location>
</feature>
<dbReference type="Proteomes" id="UP000657918">
    <property type="component" value="Unassembled WGS sequence"/>
</dbReference>
<dbReference type="Pfam" id="PF22776">
    <property type="entry name" value="K_trans_C"/>
    <property type="match status" value="1"/>
</dbReference>
<comment type="caution">
    <text evidence="13">The sequence shown here is derived from an EMBL/GenBank/DDBJ whole genome shotgun (WGS) entry which is preliminary data.</text>
</comment>
<feature type="transmembrane region" description="Helical" evidence="10">
    <location>
        <begin position="197"/>
        <end position="214"/>
    </location>
</feature>
<keyword evidence="7 10" id="KW-1133">Transmembrane helix</keyword>
<evidence type="ECO:0000256" key="6">
    <source>
        <dbReference type="ARBA" id="ARBA00022958"/>
    </source>
</evidence>
<dbReference type="OrthoDB" id="504708at2759"/>
<gene>
    <name evidence="13" type="ORF">SADUNF_Sadunf02G0188300</name>
</gene>
<dbReference type="PANTHER" id="PTHR30540:SF83">
    <property type="entry name" value="K+ POTASSIUM TRANSPORTER"/>
    <property type="match status" value="1"/>
</dbReference>
<organism evidence="13 14">
    <name type="scientific">Salix dunnii</name>
    <dbReference type="NCBI Taxonomy" id="1413687"/>
    <lineage>
        <taxon>Eukaryota</taxon>
        <taxon>Viridiplantae</taxon>
        <taxon>Streptophyta</taxon>
        <taxon>Embryophyta</taxon>
        <taxon>Tracheophyta</taxon>
        <taxon>Spermatophyta</taxon>
        <taxon>Magnoliopsida</taxon>
        <taxon>eudicotyledons</taxon>
        <taxon>Gunneridae</taxon>
        <taxon>Pentapetalae</taxon>
        <taxon>rosids</taxon>
        <taxon>fabids</taxon>
        <taxon>Malpighiales</taxon>
        <taxon>Salicaceae</taxon>
        <taxon>Saliceae</taxon>
        <taxon>Salix</taxon>
    </lineage>
</organism>
<proteinExistence type="inferred from homology"/>
<evidence type="ECO:0000256" key="7">
    <source>
        <dbReference type="ARBA" id="ARBA00022989"/>
    </source>
</evidence>
<dbReference type="InterPro" id="IPR053952">
    <property type="entry name" value="K_trans_C"/>
</dbReference>
<comment type="subcellular location">
    <subcellularLocation>
        <location evidence="1">Cell membrane</location>
        <topology evidence="1">Multi-pass membrane protein</topology>
    </subcellularLocation>
</comment>
<feature type="transmembrane region" description="Helical" evidence="10">
    <location>
        <begin position="221"/>
        <end position="243"/>
    </location>
</feature>
<keyword evidence="9 10" id="KW-0472">Membrane</keyword>
<evidence type="ECO:0008006" key="15">
    <source>
        <dbReference type="Google" id="ProtNLM"/>
    </source>
</evidence>
<dbReference type="GO" id="GO:0015079">
    <property type="term" value="F:potassium ion transmembrane transporter activity"/>
    <property type="evidence" value="ECO:0007669"/>
    <property type="project" value="InterPro"/>
</dbReference>
<evidence type="ECO:0000259" key="11">
    <source>
        <dbReference type="Pfam" id="PF02705"/>
    </source>
</evidence>
<keyword evidence="3" id="KW-0813">Transport</keyword>
<evidence type="ECO:0000256" key="5">
    <source>
        <dbReference type="ARBA" id="ARBA00022692"/>
    </source>
</evidence>
<keyword evidence="14" id="KW-1185">Reference proteome</keyword>
<dbReference type="AlphaFoldDB" id="A0A835TIV8"/>
<evidence type="ECO:0000256" key="1">
    <source>
        <dbReference type="ARBA" id="ARBA00004651"/>
    </source>
</evidence>
<feature type="transmembrane region" description="Helical" evidence="10">
    <location>
        <begin position="63"/>
        <end position="81"/>
    </location>
</feature>
<evidence type="ECO:0000256" key="2">
    <source>
        <dbReference type="ARBA" id="ARBA00008440"/>
    </source>
</evidence>
<dbReference type="EMBL" id="JADGMS010000002">
    <property type="protein sequence ID" value="KAF9688349.1"/>
    <property type="molecule type" value="Genomic_DNA"/>
</dbReference>
<evidence type="ECO:0000259" key="12">
    <source>
        <dbReference type="Pfam" id="PF22776"/>
    </source>
</evidence>
<evidence type="ECO:0000313" key="14">
    <source>
        <dbReference type="Proteomes" id="UP000657918"/>
    </source>
</evidence>
<dbReference type="Pfam" id="PF02705">
    <property type="entry name" value="K_trans"/>
    <property type="match status" value="1"/>
</dbReference>
<dbReference type="InterPro" id="IPR003855">
    <property type="entry name" value="K+_transporter"/>
</dbReference>
<comment type="similarity">
    <text evidence="2">Belongs to the HAK/KUP transporter (TC 2.A.72.3) family.</text>
</comment>
<keyword evidence="5 10" id="KW-0812">Transmembrane</keyword>
<dbReference type="GO" id="GO:0005886">
    <property type="term" value="C:plasma membrane"/>
    <property type="evidence" value="ECO:0007669"/>
    <property type="project" value="UniProtKB-SubCell"/>
</dbReference>
<keyword evidence="4" id="KW-0633">Potassium transport</keyword>
<sequence>MEAESGTQRSPNPSQLSWVTLSRNLLFTYQSFGVVYGDLSTSPLYVYSNMFAGRMQNHQTEEVIFGAFSLVFWTLTLIPLIKYVCLVLSADDNGEGGTFALYSLLCRHAKFSLLPNQQAADEELSSYKYGPSTHAMASSPLKRFLEKHKRLRTALLIVVLFGASMVIGDGVLTPAISVLSAVSGLQEANSKLTKGELVLLACVILVGLFALQHCGTHKVAFMFAPIVIIWLVSILSIGLYNIVHWNPKIVHALSPLYIIKFFSHTGKEGWISLGGVLLSITGTEAMFADLGHFTALSIRTFRSSAAQVEPQFSSSESSSLDGRMAVMSTRPVQSSLSLIVSERDFLSIDDSIQNSRSLTLQSLQSAYDDDNLHIRRHHVRFQLPSNPGMDPEVRDELTDLIQAKEAGAAYIMGHSYVKARRTSPLLKKLAIDIGYSFLRKNCRGPAVALNIPHISLVEVGMIYYV</sequence>
<feature type="transmembrane region" description="Helical" evidence="10">
    <location>
        <begin position="153"/>
        <end position="177"/>
    </location>
</feature>
<feature type="domain" description="K+ potassium transporter integral membrane" evidence="11">
    <location>
        <begin position="28"/>
        <end position="300"/>
    </location>
</feature>
<reference evidence="13 14" key="1">
    <citation type="submission" date="2020-10" db="EMBL/GenBank/DDBJ databases">
        <title>Plant Genome Project.</title>
        <authorList>
            <person name="Zhang R.-G."/>
        </authorList>
    </citation>
    <scope>NUCLEOTIDE SEQUENCE [LARGE SCALE GENOMIC DNA]</scope>
    <source>
        <strain evidence="13">FAFU-HL-1</strain>
        <tissue evidence="13">Leaf</tissue>
    </source>
</reference>
<evidence type="ECO:0000256" key="3">
    <source>
        <dbReference type="ARBA" id="ARBA00022448"/>
    </source>
</evidence>
<evidence type="ECO:0000256" key="10">
    <source>
        <dbReference type="SAM" id="Phobius"/>
    </source>
</evidence>
<keyword evidence="8" id="KW-0406">Ion transport</keyword>
<dbReference type="PANTHER" id="PTHR30540">
    <property type="entry name" value="OSMOTIC STRESS POTASSIUM TRANSPORTER"/>
    <property type="match status" value="1"/>
</dbReference>
<evidence type="ECO:0000256" key="8">
    <source>
        <dbReference type="ARBA" id="ARBA00023065"/>
    </source>
</evidence>
<evidence type="ECO:0000256" key="4">
    <source>
        <dbReference type="ARBA" id="ARBA00022538"/>
    </source>
</evidence>
<protein>
    <recommendedName>
        <fullName evidence="15">Potassium transporter</fullName>
    </recommendedName>
</protein>
<name>A0A835TIV8_9ROSI</name>
<evidence type="ECO:0000313" key="13">
    <source>
        <dbReference type="EMBL" id="KAF9688349.1"/>
    </source>
</evidence>